<dbReference type="RefSeq" id="WP_092992345.1">
    <property type="nucleotide sequence ID" value="NZ_FMWD01000002.1"/>
</dbReference>
<accession>A0A1G5PQ60</accession>
<dbReference type="Pfam" id="PF04519">
    <property type="entry name" value="Bactofilin"/>
    <property type="match status" value="1"/>
</dbReference>
<evidence type="ECO:0000256" key="1">
    <source>
        <dbReference type="ARBA" id="ARBA00044755"/>
    </source>
</evidence>
<keyword evidence="3" id="KW-1185">Reference proteome</keyword>
<dbReference type="Proteomes" id="UP000199648">
    <property type="component" value="Unassembled WGS sequence"/>
</dbReference>
<dbReference type="InterPro" id="IPR007607">
    <property type="entry name" value="BacA/B"/>
</dbReference>
<organism evidence="2 3">
    <name type="scientific">Thiohalomonas denitrificans</name>
    <dbReference type="NCBI Taxonomy" id="415747"/>
    <lineage>
        <taxon>Bacteria</taxon>
        <taxon>Pseudomonadati</taxon>
        <taxon>Pseudomonadota</taxon>
        <taxon>Gammaproteobacteria</taxon>
        <taxon>Thiohalomonadales</taxon>
        <taxon>Thiohalomonadaceae</taxon>
        <taxon>Thiohalomonas</taxon>
    </lineage>
</organism>
<proteinExistence type="inferred from homology"/>
<dbReference type="EMBL" id="FMWD01000002">
    <property type="protein sequence ID" value="SCZ51547.1"/>
    <property type="molecule type" value="Genomic_DNA"/>
</dbReference>
<dbReference type="PANTHER" id="PTHR35024">
    <property type="entry name" value="HYPOTHETICAL CYTOSOLIC PROTEIN"/>
    <property type="match status" value="1"/>
</dbReference>
<name>A0A1G5PQ60_9GAMM</name>
<sequence>MWGKSTKTNGKTAKIDTLIGQNSEIRGDVVFRGGLHVDGTICGNISADPDSGSVMSLSERGVVEGDIRVPNVVVNGAVIGDVYVTEHIELAAQARITGNVYYKLIEMARGAEVNGSLVHCKDDELASKQPQLEKAEPMLLEENDDS</sequence>
<dbReference type="OrthoDB" id="5294247at2"/>
<protein>
    <submittedName>
        <fullName evidence="2">Protein CcmA, bactofilin family</fullName>
    </submittedName>
</protein>
<comment type="similarity">
    <text evidence="1">Belongs to the bactofilin family.</text>
</comment>
<reference evidence="2 3" key="1">
    <citation type="submission" date="2016-10" db="EMBL/GenBank/DDBJ databases">
        <authorList>
            <person name="de Groot N.N."/>
        </authorList>
    </citation>
    <scope>NUCLEOTIDE SEQUENCE [LARGE SCALE GENOMIC DNA]</scope>
    <source>
        <strain evidence="2 3">HLD2</strain>
    </source>
</reference>
<gene>
    <name evidence="2" type="ORF">SAMN03097708_00519</name>
</gene>
<evidence type="ECO:0000313" key="2">
    <source>
        <dbReference type="EMBL" id="SCZ51547.1"/>
    </source>
</evidence>
<dbReference type="AlphaFoldDB" id="A0A1G5PQ60"/>
<evidence type="ECO:0000313" key="3">
    <source>
        <dbReference type="Proteomes" id="UP000199648"/>
    </source>
</evidence>
<dbReference type="STRING" id="415747.SAMN03097708_00519"/>
<dbReference type="PANTHER" id="PTHR35024:SF4">
    <property type="entry name" value="POLYMER-FORMING CYTOSKELETAL PROTEIN"/>
    <property type="match status" value="1"/>
</dbReference>